<dbReference type="AlphaFoldDB" id="A0A1H5TBC5"/>
<evidence type="ECO:0000256" key="1">
    <source>
        <dbReference type="SAM" id="MobiDB-lite"/>
    </source>
</evidence>
<gene>
    <name evidence="2" type="ORF">SAMN05216403_10486</name>
</gene>
<evidence type="ECO:0000313" key="2">
    <source>
        <dbReference type="EMBL" id="SEF60086.1"/>
    </source>
</evidence>
<dbReference type="EMBL" id="FNVK01000004">
    <property type="protein sequence ID" value="SEF60086.1"/>
    <property type="molecule type" value="Genomic_DNA"/>
</dbReference>
<reference evidence="2 3" key="1">
    <citation type="submission" date="2016-10" db="EMBL/GenBank/DDBJ databases">
        <authorList>
            <person name="de Groot N.N."/>
        </authorList>
    </citation>
    <scope>NUCLEOTIDE SEQUENCE [LARGE SCALE GENOMIC DNA]</scope>
    <source>
        <strain evidence="2 3">Nl13</strain>
    </source>
</reference>
<dbReference type="RefSeq" id="WP_181020093.1">
    <property type="nucleotide sequence ID" value="NZ_FNVK01000004.1"/>
</dbReference>
<proteinExistence type="predicted"/>
<dbReference type="Proteomes" id="UP000236751">
    <property type="component" value="Unassembled WGS sequence"/>
</dbReference>
<name>A0A1H5TBC5_NITMU</name>
<evidence type="ECO:0000313" key="3">
    <source>
        <dbReference type="Proteomes" id="UP000236751"/>
    </source>
</evidence>
<feature type="region of interest" description="Disordered" evidence="1">
    <location>
        <begin position="35"/>
        <end position="55"/>
    </location>
</feature>
<protein>
    <submittedName>
        <fullName evidence="2">Uncharacterized protein</fullName>
    </submittedName>
</protein>
<organism evidence="2 3">
    <name type="scientific">Nitrosospira multiformis (strain ATCC 25196 / NCIMB 11849 / C 71)</name>
    <dbReference type="NCBI Taxonomy" id="323848"/>
    <lineage>
        <taxon>Bacteria</taxon>
        <taxon>Pseudomonadati</taxon>
        <taxon>Pseudomonadota</taxon>
        <taxon>Betaproteobacteria</taxon>
        <taxon>Nitrosomonadales</taxon>
        <taxon>Nitrosomonadaceae</taxon>
        <taxon>Nitrosospira</taxon>
    </lineage>
</organism>
<sequence>MRVKCVNGIDVDRLRATREIRLDAGRIARKIRKQLAEGSVPGRAKPHQSMQILEE</sequence>
<accession>A0A1H5TBC5</accession>